<dbReference type="STRING" id="75743.A0A401NGL4"/>
<dbReference type="OMA" id="LTEVHIN"/>
<dbReference type="AlphaFoldDB" id="A0A401NGL4"/>
<dbReference type="SUPFAM" id="SSF48452">
    <property type="entry name" value="TPR-like"/>
    <property type="match status" value="1"/>
</dbReference>
<dbReference type="Gene3D" id="1.25.40.10">
    <property type="entry name" value="Tetratricopeptide repeat domain"/>
    <property type="match status" value="2"/>
</dbReference>
<feature type="repeat" description="TPR" evidence="1">
    <location>
        <begin position="215"/>
        <end position="248"/>
    </location>
</feature>
<dbReference type="EMBL" id="BFAA01003629">
    <property type="protein sequence ID" value="GCB60063.1"/>
    <property type="molecule type" value="Genomic_DNA"/>
</dbReference>
<dbReference type="InterPro" id="IPR011990">
    <property type="entry name" value="TPR-like_helical_dom_sf"/>
</dbReference>
<comment type="caution">
    <text evidence="3">The sequence shown here is derived from an EMBL/GenBank/DDBJ whole genome shotgun (WGS) entry which is preliminary data.</text>
</comment>
<dbReference type="InterPro" id="IPR019734">
    <property type="entry name" value="TPR_rpt"/>
</dbReference>
<reference evidence="3 4" key="1">
    <citation type="journal article" date="2018" name="Nat. Ecol. Evol.">
        <title>Shark genomes provide insights into elasmobranch evolution and the origin of vertebrates.</title>
        <authorList>
            <person name="Hara Y"/>
            <person name="Yamaguchi K"/>
            <person name="Onimaru K"/>
            <person name="Kadota M"/>
            <person name="Koyanagi M"/>
            <person name="Keeley SD"/>
            <person name="Tatsumi K"/>
            <person name="Tanaka K"/>
            <person name="Motone F"/>
            <person name="Kageyama Y"/>
            <person name="Nozu R"/>
            <person name="Adachi N"/>
            <person name="Nishimura O"/>
            <person name="Nakagawa R"/>
            <person name="Tanegashima C"/>
            <person name="Kiyatake I"/>
            <person name="Matsumoto R"/>
            <person name="Murakumo K"/>
            <person name="Nishida K"/>
            <person name="Terakita A"/>
            <person name="Kuratani S"/>
            <person name="Sato K"/>
            <person name="Hyodo S Kuraku.S."/>
        </authorList>
    </citation>
    <scope>NUCLEOTIDE SEQUENCE [LARGE SCALE GENOMIC DNA]</scope>
</reference>
<evidence type="ECO:0000313" key="4">
    <source>
        <dbReference type="Proteomes" id="UP000288216"/>
    </source>
</evidence>
<name>A0A401NGL4_SCYTO</name>
<accession>A0A401NGL4</accession>
<dbReference type="PANTHER" id="PTHR14485">
    <property type="entry name" value="TETRATRICOPEPTIDE REPEAT PROTEIN 23"/>
    <property type="match status" value="1"/>
</dbReference>
<dbReference type="PANTHER" id="PTHR14485:SF3">
    <property type="entry name" value="TETRATRICOPEPTIDE REPEAT PROTEIN 23"/>
    <property type="match status" value="1"/>
</dbReference>
<proteinExistence type="predicted"/>
<keyword evidence="4" id="KW-1185">Reference proteome</keyword>
<dbReference type="Pfam" id="PF13424">
    <property type="entry name" value="TPR_12"/>
    <property type="match status" value="1"/>
</dbReference>
<dbReference type="OrthoDB" id="9986634at2759"/>
<organism evidence="3 4">
    <name type="scientific">Scyliorhinus torazame</name>
    <name type="common">Cloudy catshark</name>
    <name type="synonym">Catulus torazame</name>
    <dbReference type="NCBI Taxonomy" id="75743"/>
    <lineage>
        <taxon>Eukaryota</taxon>
        <taxon>Metazoa</taxon>
        <taxon>Chordata</taxon>
        <taxon>Craniata</taxon>
        <taxon>Vertebrata</taxon>
        <taxon>Chondrichthyes</taxon>
        <taxon>Elasmobranchii</taxon>
        <taxon>Galeomorphii</taxon>
        <taxon>Galeoidea</taxon>
        <taxon>Carcharhiniformes</taxon>
        <taxon>Scyliorhinidae</taxon>
        <taxon>Scyliorhinus</taxon>
    </lineage>
</organism>
<keyword evidence="1" id="KW-0802">TPR repeat</keyword>
<evidence type="ECO:0000256" key="1">
    <source>
        <dbReference type="PROSITE-ProRule" id="PRU00339"/>
    </source>
</evidence>
<gene>
    <name evidence="3" type="ORF">scyTo_0009105</name>
</gene>
<protein>
    <submittedName>
        <fullName evidence="3">Uncharacterized protein</fullName>
    </submittedName>
</protein>
<sequence>MHRAVLSQNLEEDLDSEASSRIFSAGEETQFGDTTGRSSGGAGSLTGSARNRQKHRNDTKEAAIMALPEEKLAQAEQRARAHTASREGAPALQELMRCVALARISFGDLHWKMAQAHVNLAEGYLEIKGRTLQAKQHCEKAKEIMYANTQHPVSEEERKNILGCLITMFLTLGKALMGLLNLKEAEQNLLKSEKVAAELRQAEAAPQEVIRRAGNEISLSLGRLYMKENRTEEAVKCYEKALRMVELDKGENSMESVPVYRELAAAEQARGAHDVSIQHLLQAHSIVLTSTASGEEEGQITLALAEAYTSTGRDEHHYTADKYYKQSLQCYQTEMGKEHASTLSVLDDYCRFLITTRNYPVASKLLQESLPAKLSTFGDFGVEVEETYHLFGGIELAQGHQKAAYKMFKKCLGIQTFLYGSQHKKTRATQQTVKLLSKSPEVAATEGKTGADHLKQRPAFCAVTPNHSISGGTKANIYD</sequence>
<dbReference type="PROSITE" id="PS50005">
    <property type="entry name" value="TPR"/>
    <property type="match status" value="1"/>
</dbReference>
<dbReference type="InterPro" id="IPR042621">
    <property type="entry name" value="TTC23/TTC23L"/>
</dbReference>
<feature type="region of interest" description="Disordered" evidence="2">
    <location>
        <begin position="26"/>
        <end position="58"/>
    </location>
</feature>
<evidence type="ECO:0000256" key="2">
    <source>
        <dbReference type="SAM" id="MobiDB-lite"/>
    </source>
</evidence>
<dbReference type="Proteomes" id="UP000288216">
    <property type="component" value="Unassembled WGS sequence"/>
</dbReference>
<evidence type="ECO:0000313" key="3">
    <source>
        <dbReference type="EMBL" id="GCB60063.1"/>
    </source>
</evidence>
<dbReference type="SMART" id="SM00028">
    <property type="entry name" value="TPR"/>
    <property type="match status" value="4"/>
</dbReference>